<dbReference type="CDD" id="cd00438">
    <property type="entry name" value="cupin_RmlC"/>
    <property type="match status" value="1"/>
</dbReference>
<feature type="active site" description="Proton acceptor" evidence="1">
    <location>
        <position position="62"/>
    </location>
</feature>
<dbReference type="Gene3D" id="2.60.120.10">
    <property type="entry name" value="Jelly Rolls"/>
    <property type="match status" value="1"/>
</dbReference>
<reference evidence="5" key="2">
    <citation type="submission" date="2011-02" db="EMBL/GenBank/DDBJ databases">
        <title>The complete genome of Syntrophobotulus glycolicus DSM 8271.</title>
        <authorList>
            <person name="Lucas S."/>
            <person name="Copeland A."/>
            <person name="Lapidus A."/>
            <person name="Bruce D."/>
            <person name="Goodwin L."/>
            <person name="Pitluck S."/>
            <person name="Kyrpides N."/>
            <person name="Mavromatis K."/>
            <person name="Pagani I."/>
            <person name="Ivanova N."/>
            <person name="Mikhailova N."/>
            <person name="Chertkov O."/>
            <person name="Held B."/>
            <person name="Detter J.C."/>
            <person name="Tapia R."/>
            <person name="Han C."/>
            <person name="Land M."/>
            <person name="Hauser L."/>
            <person name="Markowitz V."/>
            <person name="Cheng J.-F."/>
            <person name="Hugenholtz P."/>
            <person name="Woyke T."/>
            <person name="Wu D."/>
            <person name="Spring S."/>
            <person name="Schroeder M."/>
            <person name="Brambilla E."/>
            <person name="Klenk H.-P."/>
            <person name="Eisen J.A."/>
        </authorList>
    </citation>
    <scope>NUCLEOTIDE SEQUENCE [LARGE SCALE GENOMIC DNA]</scope>
    <source>
        <strain evidence="5">DSM 8271 / FlGlyR</strain>
    </source>
</reference>
<dbReference type="GO" id="GO:0008830">
    <property type="term" value="F:dTDP-4-dehydrorhamnose 3,5-epimerase activity"/>
    <property type="evidence" value="ECO:0007669"/>
    <property type="project" value="UniProtKB-UniRule"/>
</dbReference>
<evidence type="ECO:0000256" key="3">
    <source>
        <dbReference type="RuleBase" id="RU364069"/>
    </source>
</evidence>
<dbReference type="NCBIfam" id="TIGR01221">
    <property type="entry name" value="rmlC"/>
    <property type="match status" value="1"/>
</dbReference>
<keyword evidence="3 4" id="KW-0413">Isomerase</keyword>
<dbReference type="EMBL" id="CP002547">
    <property type="protein sequence ID" value="ADY56921.1"/>
    <property type="molecule type" value="Genomic_DNA"/>
</dbReference>
<evidence type="ECO:0000313" key="5">
    <source>
        <dbReference type="Proteomes" id="UP000007488"/>
    </source>
</evidence>
<gene>
    <name evidence="4" type="ordered locus">Sgly_2643</name>
</gene>
<comment type="subunit">
    <text evidence="3">Homodimer.</text>
</comment>
<dbReference type="InterPro" id="IPR000888">
    <property type="entry name" value="RmlC-like"/>
</dbReference>
<organism evidence="4 5">
    <name type="scientific">Syntrophobotulus glycolicus (strain DSM 8271 / FlGlyR)</name>
    <dbReference type="NCBI Taxonomy" id="645991"/>
    <lineage>
        <taxon>Bacteria</taxon>
        <taxon>Bacillati</taxon>
        <taxon>Bacillota</taxon>
        <taxon>Clostridia</taxon>
        <taxon>Eubacteriales</taxon>
        <taxon>Desulfitobacteriaceae</taxon>
        <taxon>Syntrophobotulus</taxon>
    </lineage>
</organism>
<dbReference type="EC" id="5.1.3.13" evidence="3"/>
<accession>F0SX61</accession>
<feature type="active site" description="Proton donor" evidence="1">
    <location>
        <position position="132"/>
    </location>
</feature>
<evidence type="ECO:0000313" key="4">
    <source>
        <dbReference type="EMBL" id="ADY56921.1"/>
    </source>
</evidence>
<dbReference type="InterPro" id="IPR014710">
    <property type="entry name" value="RmlC-like_jellyroll"/>
</dbReference>
<dbReference type="eggNOG" id="COG1898">
    <property type="taxonomic scope" value="Bacteria"/>
</dbReference>
<reference evidence="4 5" key="1">
    <citation type="journal article" date="2011" name="Stand. Genomic Sci.">
        <title>Complete genome sequence of Syntrophobotulus glycolicus type strain (FlGlyR).</title>
        <authorList>
            <person name="Han C."/>
            <person name="Mwirichia R."/>
            <person name="Chertkov O."/>
            <person name="Held B."/>
            <person name="Lapidus A."/>
            <person name="Nolan M."/>
            <person name="Lucas S."/>
            <person name="Hammon N."/>
            <person name="Deshpande S."/>
            <person name="Cheng J.F."/>
            <person name="Tapia R."/>
            <person name="Goodwin L."/>
            <person name="Pitluck S."/>
            <person name="Huntemann M."/>
            <person name="Liolios K."/>
            <person name="Ivanova N."/>
            <person name="Pagani I."/>
            <person name="Mavromatis K."/>
            <person name="Ovchinikova G."/>
            <person name="Pati A."/>
            <person name="Chen A."/>
            <person name="Palaniappan K."/>
            <person name="Land M."/>
            <person name="Hauser L."/>
            <person name="Brambilla E.M."/>
            <person name="Rohde M."/>
            <person name="Spring S."/>
            <person name="Sikorski J."/>
            <person name="Goker M."/>
            <person name="Woyke T."/>
            <person name="Bristow J."/>
            <person name="Eisen J.A."/>
            <person name="Markowitz V."/>
            <person name="Hugenholtz P."/>
            <person name="Kyrpides N.C."/>
            <person name="Klenk H.P."/>
            <person name="Detter J.C."/>
        </authorList>
    </citation>
    <scope>NUCLEOTIDE SEQUENCE [LARGE SCALE GENOMIC DNA]</scope>
    <source>
        <strain evidence="5">DSM 8271 / FlGlyR</strain>
    </source>
</reference>
<dbReference type="PANTHER" id="PTHR21047">
    <property type="entry name" value="DTDP-6-DEOXY-D-GLUCOSE-3,5 EPIMERASE"/>
    <property type="match status" value="1"/>
</dbReference>
<dbReference type="InterPro" id="IPR011051">
    <property type="entry name" value="RmlC_Cupin_sf"/>
</dbReference>
<comment type="catalytic activity">
    <reaction evidence="3">
        <text>dTDP-4-dehydro-6-deoxy-alpha-D-glucose = dTDP-4-dehydro-beta-L-rhamnose</text>
        <dbReference type="Rhea" id="RHEA:16969"/>
        <dbReference type="ChEBI" id="CHEBI:57649"/>
        <dbReference type="ChEBI" id="CHEBI:62830"/>
        <dbReference type="EC" id="5.1.3.13"/>
    </reaction>
</comment>
<dbReference type="KEGG" id="sgy:Sgly_2643"/>
<keyword evidence="5" id="KW-1185">Reference proteome</keyword>
<dbReference type="STRING" id="645991.Sgly_2643"/>
<sequence length="182" mass="20696">MEIIKQSKISGCFLLKPKTFGDERGTLIKPYHSDSYKALGLHSEYNEELVVTSHKNVIRGLHFQNPPFPQIKVVSCVMGRILDVVVDIRKGSPTYGEWEGFILDNENNYSLYVPEGMAHGYAVYSENTIVCYRMSNVFMPQLDSGIKWDSAGVLWDIESPIISPKDSGLISFDKFESRFVYK</sequence>
<feature type="site" description="Participates in a stacking interaction with the thymidine ring of dTDP-4-oxo-6-deoxyglucose" evidence="2">
    <location>
        <position position="138"/>
    </location>
</feature>
<name>F0SX61_SYNGF</name>
<dbReference type="Proteomes" id="UP000007488">
    <property type="component" value="Chromosome"/>
</dbReference>
<dbReference type="PANTHER" id="PTHR21047:SF2">
    <property type="entry name" value="THYMIDINE DIPHOSPHO-4-KETO-RHAMNOSE 3,5-EPIMERASE"/>
    <property type="match status" value="1"/>
</dbReference>
<comment type="pathway">
    <text evidence="3">Carbohydrate biosynthesis; dTDP-L-rhamnose biosynthesis.</text>
</comment>
<dbReference type="OrthoDB" id="9800680at2"/>
<protein>
    <recommendedName>
        <fullName evidence="3">dTDP-4-dehydrorhamnose 3,5-epimerase</fullName>
        <ecNumber evidence="3">5.1.3.13</ecNumber>
    </recommendedName>
    <alternativeName>
        <fullName evidence="3">Thymidine diphospho-4-keto-rhamnose 3,5-epimerase</fullName>
    </alternativeName>
</protein>
<evidence type="ECO:0000256" key="1">
    <source>
        <dbReference type="PIRSR" id="PIRSR600888-1"/>
    </source>
</evidence>
<comment type="function">
    <text evidence="3">Catalyzes the epimerization of the C3' and C5'positions of dTDP-6-deoxy-D-xylo-4-hexulose, forming dTDP-6-deoxy-L-lyxo-4-hexulose.</text>
</comment>
<dbReference type="HOGENOM" id="CLU_090940_1_1_9"/>
<dbReference type="GO" id="GO:0019305">
    <property type="term" value="P:dTDP-rhamnose biosynthetic process"/>
    <property type="evidence" value="ECO:0007669"/>
    <property type="project" value="UniProtKB-UniRule"/>
</dbReference>
<dbReference type="RefSeq" id="WP_013625741.1">
    <property type="nucleotide sequence ID" value="NC_015172.1"/>
</dbReference>
<dbReference type="SUPFAM" id="SSF51182">
    <property type="entry name" value="RmlC-like cupins"/>
    <property type="match status" value="1"/>
</dbReference>
<dbReference type="AlphaFoldDB" id="F0SX61"/>
<proteinExistence type="inferred from homology"/>
<dbReference type="UniPathway" id="UPA00124"/>
<evidence type="ECO:0000256" key="2">
    <source>
        <dbReference type="PIRSR" id="PIRSR600888-3"/>
    </source>
</evidence>
<dbReference type="GO" id="GO:0000271">
    <property type="term" value="P:polysaccharide biosynthetic process"/>
    <property type="evidence" value="ECO:0007669"/>
    <property type="project" value="TreeGrafter"/>
</dbReference>
<dbReference type="Pfam" id="PF00908">
    <property type="entry name" value="dTDP_sugar_isom"/>
    <property type="match status" value="1"/>
</dbReference>
<dbReference type="GO" id="GO:0005829">
    <property type="term" value="C:cytosol"/>
    <property type="evidence" value="ECO:0007669"/>
    <property type="project" value="TreeGrafter"/>
</dbReference>
<comment type="similarity">
    <text evidence="3">Belongs to the dTDP-4-dehydrorhamnose 3,5-epimerase family.</text>
</comment>